<evidence type="ECO:0000256" key="5">
    <source>
        <dbReference type="ARBA" id="ARBA00022691"/>
    </source>
</evidence>
<comment type="similarity">
    <text evidence="10">Belongs to the TRM5 / TYW2 family.</text>
</comment>
<keyword evidence="2 10" id="KW-0963">Cytoplasm</keyword>
<keyword evidence="6 10" id="KW-0819">tRNA processing</keyword>
<keyword evidence="7 10" id="KW-0496">Mitochondrion</keyword>
<keyword evidence="14" id="KW-1185">Reference proteome</keyword>
<dbReference type="HAMAP" id="MF_03152">
    <property type="entry name" value="TRM5"/>
    <property type="match status" value="1"/>
</dbReference>
<evidence type="ECO:0000256" key="9">
    <source>
        <dbReference type="ARBA" id="ARBA00047783"/>
    </source>
</evidence>
<dbReference type="Gene3D" id="3.30.300.110">
    <property type="entry name" value="Met-10+ protein-like domains"/>
    <property type="match status" value="1"/>
</dbReference>
<evidence type="ECO:0000259" key="12">
    <source>
        <dbReference type="PROSITE" id="PS51684"/>
    </source>
</evidence>
<evidence type="ECO:0000256" key="2">
    <source>
        <dbReference type="ARBA" id="ARBA00022490"/>
    </source>
</evidence>
<dbReference type="Gene3D" id="3.40.50.150">
    <property type="entry name" value="Vaccinia Virus protein VP39"/>
    <property type="match status" value="1"/>
</dbReference>
<feature type="compositionally biased region" description="Basic and acidic residues" evidence="11">
    <location>
        <begin position="467"/>
        <end position="483"/>
    </location>
</feature>
<evidence type="ECO:0000256" key="11">
    <source>
        <dbReference type="SAM" id="MobiDB-lite"/>
    </source>
</evidence>
<dbReference type="KEGG" id="dfa:DFA_01797"/>
<comment type="function">
    <text evidence="10">Specifically methylates the N1 position of guanosine-37 in various cytoplasmic and mitochondrial tRNAs. Methylation is not dependent on the nature of the nucleoside 5' of the target nucleoside. This is the first step in the biosynthesis of wybutosine (yW), a modified base adjacent to the anticodon of tRNAs and required for accurate decoding.</text>
</comment>
<evidence type="ECO:0000256" key="4">
    <source>
        <dbReference type="ARBA" id="ARBA00022679"/>
    </source>
</evidence>
<reference evidence="14" key="1">
    <citation type="journal article" date="2011" name="Genome Res.">
        <title>Phylogeny-wide analysis of social amoeba genomes highlights ancient origins for complex intercellular communication.</title>
        <authorList>
            <person name="Heidel A.J."/>
            <person name="Lawal H.M."/>
            <person name="Felder M."/>
            <person name="Schilde C."/>
            <person name="Helps N.R."/>
            <person name="Tunggal B."/>
            <person name="Rivero F."/>
            <person name="John U."/>
            <person name="Schleicher M."/>
            <person name="Eichinger L."/>
            <person name="Platzer M."/>
            <person name="Noegel A.A."/>
            <person name="Schaap P."/>
            <person name="Gloeckner G."/>
        </authorList>
    </citation>
    <scope>NUCLEOTIDE SEQUENCE [LARGE SCALE GENOMIC DNA]</scope>
    <source>
        <strain evidence="14">SH3</strain>
    </source>
</reference>
<feature type="binding site" evidence="10">
    <location>
        <position position="314"/>
    </location>
    <ligand>
        <name>S-adenosyl-L-methionine</name>
        <dbReference type="ChEBI" id="CHEBI:59789"/>
    </ligand>
</feature>
<dbReference type="CDD" id="cd02440">
    <property type="entry name" value="AdoMet_MTases"/>
    <property type="match status" value="1"/>
</dbReference>
<dbReference type="SUPFAM" id="SSF53335">
    <property type="entry name" value="S-adenosyl-L-methionine-dependent methyltransferases"/>
    <property type="match status" value="1"/>
</dbReference>
<dbReference type="GeneID" id="14874063"/>
<evidence type="ECO:0000256" key="10">
    <source>
        <dbReference type="HAMAP-Rule" id="MF_03152"/>
    </source>
</evidence>
<dbReference type="EMBL" id="GL883010">
    <property type="protein sequence ID" value="EGG21911.1"/>
    <property type="molecule type" value="Genomic_DNA"/>
</dbReference>
<dbReference type="Proteomes" id="UP000007797">
    <property type="component" value="Unassembled WGS sequence"/>
</dbReference>
<dbReference type="PROSITE" id="PS51684">
    <property type="entry name" value="SAM_MT_TRM5_TYW2"/>
    <property type="match status" value="1"/>
</dbReference>
<evidence type="ECO:0000256" key="1">
    <source>
        <dbReference type="ARBA" id="ARBA00009775"/>
    </source>
</evidence>
<comment type="subcellular location">
    <subcellularLocation>
        <location evidence="10">Mitochondrion matrix</location>
    </subcellularLocation>
    <subcellularLocation>
        <location evidence="10">Nucleus</location>
    </subcellularLocation>
    <subcellularLocation>
        <location evidence="10">Cytoplasm</location>
    </subcellularLocation>
    <text evidence="10">Predominantly in the mitochondria and in the nucleus.</text>
</comment>
<keyword evidence="3 10" id="KW-0489">Methyltransferase</keyword>
<dbReference type="AlphaFoldDB" id="F4PUU9"/>
<feature type="binding site" evidence="10">
    <location>
        <begin position="255"/>
        <end position="256"/>
    </location>
    <ligand>
        <name>S-adenosyl-L-methionine</name>
        <dbReference type="ChEBI" id="CHEBI:59789"/>
    </ligand>
</feature>
<gene>
    <name evidence="13" type="primary">trmt5</name>
    <name evidence="13" type="ORF">DFA_01797</name>
</gene>
<dbReference type="InterPro" id="IPR029063">
    <property type="entry name" value="SAM-dependent_MTases_sf"/>
</dbReference>
<comment type="similarity">
    <text evidence="1">Belongs to the class I-like SAM-binding methyltransferase superfamily. TRM5/TYW2 family.</text>
</comment>
<keyword evidence="4 10" id="KW-0808">Transferase</keyword>
<keyword evidence="5 10" id="KW-0949">S-adenosyl-L-methionine</keyword>
<feature type="binding site" evidence="10">
    <location>
        <position position="216"/>
    </location>
    <ligand>
        <name>S-adenosyl-L-methionine</name>
        <dbReference type="ChEBI" id="CHEBI:59789"/>
    </ligand>
</feature>
<feature type="compositionally biased region" description="Low complexity" evidence="11">
    <location>
        <begin position="434"/>
        <end position="443"/>
    </location>
</feature>
<dbReference type="InterPro" id="IPR025792">
    <property type="entry name" value="tRNA_Gua_MeTrfase_euk"/>
</dbReference>
<dbReference type="InterPro" id="IPR056743">
    <property type="entry name" value="TRM5-TYW2-like_MTfase"/>
</dbReference>
<dbReference type="GO" id="GO:0005759">
    <property type="term" value="C:mitochondrial matrix"/>
    <property type="evidence" value="ECO:0007669"/>
    <property type="project" value="UniProtKB-SubCell"/>
</dbReference>
<dbReference type="RefSeq" id="XP_004359762.1">
    <property type="nucleotide sequence ID" value="XM_004359705.1"/>
</dbReference>
<dbReference type="InterPro" id="IPR030382">
    <property type="entry name" value="MeTrfase_TRM5/TYW2"/>
</dbReference>
<dbReference type="GO" id="GO:0005634">
    <property type="term" value="C:nucleus"/>
    <property type="evidence" value="ECO:0007669"/>
    <property type="project" value="UniProtKB-SubCell"/>
</dbReference>
<dbReference type="GO" id="GO:0052906">
    <property type="term" value="F:tRNA (guanine(37)-N1)-methyltransferase activity"/>
    <property type="evidence" value="ECO:0007669"/>
    <property type="project" value="UniProtKB-UniRule"/>
</dbReference>
<comment type="catalytic activity">
    <reaction evidence="9 10">
        <text>guanosine(37) in tRNA + S-adenosyl-L-methionine = N(1)-methylguanosine(37) in tRNA + S-adenosyl-L-homocysteine + H(+)</text>
        <dbReference type="Rhea" id="RHEA:36899"/>
        <dbReference type="Rhea" id="RHEA-COMP:10145"/>
        <dbReference type="Rhea" id="RHEA-COMP:10147"/>
        <dbReference type="ChEBI" id="CHEBI:15378"/>
        <dbReference type="ChEBI" id="CHEBI:57856"/>
        <dbReference type="ChEBI" id="CHEBI:59789"/>
        <dbReference type="ChEBI" id="CHEBI:73542"/>
        <dbReference type="ChEBI" id="CHEBI:74269"/>
        <dbReference type="EC" id="2.1.1.228"/>
    </reaction>
</comment>
<feature type="binding site" evidence="10">
    <location>
        <begin position="290"/>
        <end position="291"/>
    </location>
    <ligand>
        <name>S-adenosyl-L-methionine</name>
        <dbReference type="ChEBI" id="CHEBI:59789"/>
    </ligand>
</feature>
<keyword evidence="8 10" id="KW-0539">Nucleus</keyword>
<organism evidence="13 14">
    <name type="scientific">Cavenderia fasciculata</name>
    <name type="common">Slime mold</name>
    <name type="synonym">Dictyostelium fasciculatum</name>
    <dbReference type="NCBI Taxonomy" id="261658"/>
    <lineage>
        <taxon>Eukaryota</taxon>
        <taxon>Amoebozoa</taxon>
        <taxon>Evosea</taxon>
        <taxon>Eumycetozoa</taxon>
        <taxon>Dictyostelia</taxon>
        <taxon>Acytosteliales</taxon>
        <taxon>Cavenderiaceae</taxon>
        <taxon>Cavenderia</taxon>
    </lineage>
</organism>
<proteinExistence type="inferred from homology"/>
<dbReference type="Pfam" id="PF25133">
    <property type="entry name" value="TYW2_N_2"/>
    <property type="match status" value="1"/>
</dbReference>
<evidence type="ECO:0000256" key="7">
    <source>
        <dbReference type="ARBA" id="ARBA00023128"/>
    </source>
</evidence>
<dbReference type="PANTHER" id="PTHR23245:SF36">
    <property type="entry name" value="TRNA (GUANINE(37)-N1)-METHYLTRANSFERASE"/>
    <property type="match status" value="1"/>
</dbReference>
<evidence type="ECO:0000313" key="14">
    <source>
        <dbReference type="Proteomes" id="UP000007797"/>
    </source>
</evidence>
<dbReference type="OMA" id="VGSHSQF"/>
<protein>
    <recommendedName>
        <fullName evidence="10">tRNA (guanine(37)-N1)-methyltransferase</fullName>
        <ecNumber evidence="10">2.1.1.228</ecNumber>
    </recommendedName>
    <alternativeName>
        <fullName evidence="10">M1G-methyltransferase</fullName>
    </alternativeName>
    <alternativeName>
        <fullName evidence="10">tRNA [GM37] methyltransferase</fullName>
    </alternativeName>
    <alternativeName>
        <fullName evidence="10">tRNA methyltransferase 5 homolog</fullName>
    </alternativeName>
</protein>
<dbReference type="FunFam" id="3.30.300.110:FF:000001">
    <property type="entry name" value="tRNA (guanine(37)-N1)-methyltransferase"/>
    <property type="match status" value="1"/>
</dbReference>
<comment type="subunit">
    <text evidence="10">Monomer.</text>
</comment>
<dbReference type="PANTHER" id="PTHR23245">
    <property type="entry name" value="TRNA METHYLTRANSFERASE"/>
    <property type="match status" value="1"/>
</dbReference>
<evidence type="ECO:0000313" key="13">
    <source>
        <dbReference type="EMBL" id="EGG21911.1"/>
    </source>
</evidence>
<dbReference type="STRING" id="1054147.F4PUU9"/>
<evidence type="ECO:0000256" key="6">
    <source>
        <dbReference type="ARBA" id="ARBA00022694"/>
    </source>
</evidence>
<evidence type="ECO:0000256" key="8">
    <source>
        <dbReference type="ARBA" id="ARBA00023242"/>
    </source>
</evidence>
<accession>F4PUU9</accession>
<sequence length="483" mass="54717">MVASTTKRMQTTTTLNKEMFKRSISILGLKAPKSGLKTLVTEFKGFLFCRQKFKHIVDADTDENKVVLLSETIKNETELPERLREYIDKNKLQVVNHGVQLNYENYSYEEVLKESLPENVPVPYAFERIGHIAHLNLRDEQLPFKNIIGQAIIDKKGPGVRTVLNKIGKIDTVFRTFNFELLAGDNDYIAEVKENECTFRFNFADVYWNSRLQYEHGQLVESFTKDDIVCDMFAGVGPFAVPAAKNKKVRVYANDLNPHSTKYMAENAARNKVSTSATTSKPLLSIFNMDARAFIRKLLLETSPPIPFTQVVMNLPSTSVEFLDVFKDIFLSHTIPPPIPPPTIHVYTFVSAGDDISERTRAEAEKILQHPLPNDYQCYEVRDVAPTTRMMHLSFKMPTILKYQETTEVSTSESLNNNNNNNNNLKRKDTEQDTTTTTTTTTTNVDEHTSSKPADINDTAVSVSGEGEDKVKKAKLTDDHSNQ</sequence>
<feature type="region of interest" description="Disordered" evidence="11">
    <location>
        <begin position="408"/>
        <end position="483"/>
    </location>
</feature>
<feature type="domain" description="SAM-dependent methyltransferase TRM5/TYW2-type" evidence="12">
    <location>
        <begin position="126"/>
        <end position="399"/>
    </location>
</feature>
<dbReference type="OrthoDB" id="408788at2759"/>
<dbReference type="GO" id="GO:0070901">
    <property type="term" value="P:mitochondrial tRNA methylation"/>
    <property type="evidence" value="ECO:0007669"/>
    <property type="project" value="UniProtKB-ARBA"/>
</dbReference>
<dbReference type="Pfam" id="PF02475">
    <property type="entry name" value="TRM5-TYW2_MTfase"/>
    <property type="match status" value="1"/>
</dbReference>
<dbReference type="InterPro" id="IPR056744">
    <property type="entry name" value="TRM5/TYW2-like_N"/>
</dbReference>
<dbReference type="GO" id="GO:0002939">
    <property type="term" value="P:tRNA N1-guanine methylation"/>
    <property type="evidence" value="ECO:0007669"/>
    <property type="project" value="TreeGrafter"/>
</dbReference>
<evidence type="ECO:0000256" key="3">
    <source>
        <dbReference type="ARBA" id="ARBA00022603"/>
    </source>
</evidence>
<dbReference type="EC" id="2.1.1.228" evidence="10"/>
<name>F4PUU9_CACFS</name>